<dbReference type="EMBL" id="FQXN01000004">
    <property type="protein sequence ID" value="SHH48083.1"/>
    <property type="molecule type" value="Genomic_DNA"/>
</dbReference>
<dbReference type="GO" id="GO:0051539">
    <property type="term" value="F:4 iron, 4 sulfur cluster binding"/>
    <property type="evidence" value="ECO:0007669"/>
    <property type="project" value="UniProtKB-KW"/>
</dbReference>
<name>A0A1M5TCK6_9BACT</name>
<gene>
    <name evidence="8" type="ORF">SAMN02745199_1273</name>
</gene>
<proteinExistence type="predicted"/>
<dbReference type="OrthoDB" id="9782387at2"/>
<dbReference type="SFLD" id="SFLDS00029">
    <property type="entry name" value="Radical_SAM"/>
    <property type="match status" value="2"/>
</dbReference>
<dbReference type="InterPro" id="IPR013785">
    <property type="entry name" value="Aldolase_TIM"/>
</dbReference>
<evidence type="ECO:0000313" key="8">
    <source>
        <dbReference type="EMBL" id="SHH48083.1"/>
    </source>
</evidence>
<dbReference type="Pfam" id="PF04055">
    <property type="entry name" value="Radical_SAM"/>
    <property type="match status" value="1"/>
</dbReference>
<dbReference type="InterPro" id="IPR058240">
    <property type="entry name" value="rSAM_sf"/>
</dbReference>
<dbReference type="InterPro" id="IPR007197">
    <property type="entry name" value="rSAM"/>
</dbReference>
<evidence type="ECO:0000256" key="2">
    <source>
        <dbReference type="ARBA" id="ARBA00022485"/>
    </source>
</evidence>
<dbReference type="InterPro" id="IPR034457">
    <property type="entry name" value="Organic_radical-activating"/>
</dbReference>
<dbReference type="AlphaFoldDB" id="A0A1M5TCK6"/>
<dbReference type="InterPro" id="IPR012840">
    <property type="entry name" value="NrdG2"/>
</dbReference>
<evidence type="ECO:0000256" key="6">
    <source>
        <dbReference type="ARBA" id="ARBA00023014"/>
    </source>
</evidence>
<accession>A0A1M5TCK6</accession>
<dbReference type="Gene3D" id="3.20.20.70">
    <property type="entry name" value="Aldolase class I"/>
    <property type="match status" value="1"/>
</dbReference>
<dbReference type="PANTHER" id="PTHR30352:SF5">
    <property type="entry name" value="PYRUVATE FORMATE-LYASE 1-ACTIVATING ENZYME"/>
    <property type="match status" value="1"/>
</dbReference>
<dbReference type="STRING" id="1123380.SAMN02745199_1273"/>
<keyword evidence="3" id="KW-0949">S-adenosyl-L-methionine</keyword>
<keyword evidence="9" id="KW-1185">Reference proteome</keyword>
<keyword evidence="2" id="KW-0004">4Fe-4S</keyword>
<keyword evidence="5" id="KW-0408">Iron</keyword>
<keyword evidence="6" id="KW-0411">Iron-sulfur</keyword>
<evidence type="ECO:0000313" key="9">
    <source>
        <dbReference type="Proteomes" id="UP000242592"/>
    </source>
</evidence>
<evidence type="ECO:0000256" key="5">
    <source>
        <dbReference type="ARBA" id="ARBA00023004"/>
    </source>
</evidence>
<protein>
    <submittedName>
        <fullName evidence="8">Pyruvate formate lyase activating enzyme</fullName>
    </submittedName>
</protein>
<organism evidence="8 9">
    <name type="scientific">Thermosipho atlanticus DSM 15807</name>
    <dbReference type="NCBI Taxonomy" id="1123380"/>
    <lineage>
        <taxon>Bacteria</taxon>
        <taxon>Thermotogati</taxon>
        <taxon>Thermotogota</taxon>
        <taxon>Thermotogae</taxon>
        <taxon>Thermotogales</taxon>
        <taxon>Fervidobacteriaceae</taxon>
        <taxon>Thermosipho</taxon>
    </lineage>
</organism>
<reference evidence="9" key="1">
    <citation type="submission" date="2016-11" db="EMBL/GenBank/DDBJ databases">
        <authorList>
            <person name="Varghese N."/>
            <person name="Submissions S."/>
        </authorList>
    </citation>
    <scope>NUCLEOTIDE SEQUENCE [LARGE SCALE GENOMIC DNA]</scope>
    <source>
        <strain evidence="9">DSM 15807</strain>
    </source>
</reference>
<dbReference type="RefSeq" id="WP_073073313.1">
    <property type="nucleotide sequence ID" value="NZ_FQXN01000004.1"/>
</dbReference>
<dbReference type="SFLD" id="SFLDG01067">
    <property type="entry name" value="SPASM/twitch_domain_containing"/>
    <property type="match status" value="1"/>
</dbReference>
<dbReference type="GO" id="GO:0046872">
    <property type="term" value="F:metal ion binding"/>
    <property type="evidence" value="ECO:0007669"/>
    <property type="project" value="UniProtKB-KW"/>
</dbReference>
<dbReference type="CDD" id="cd01335">
    <property type="entry name" value="Radical_SAM"/>
    <property type="match status" value="1"/>
</dbReference>
<feature type="domain" description="Radical SAM core" evidence="7">
    <location>
        <begin position="12"/>
        <end position="216"/>
    </location>
</feature>
<dbReference type="SUPFAM" id="SSF102114">
    <property type="entry name" value="Radical SAM enzymes"/>
    <property type="match status" value="1"/>
</dbReference>
<dbReference type="SFLD" id="SFLDG01094">
    <property type="entry name" value="Uncharacterised_Radical_SAM_Su"/>
    <property type="match status" value="1"/>
</dbReference>
<keyword evidence="8" id="KW-0456">Lyase</keyword>
<dbReference type="PANTHER" id="PTHR30352">
    <property type="entry name" value="PYRUVATE FORMATE-LYASE-ACTIVATING ENZYME"/>
    <property type="match status" value="1"/>
</dbReference>
<evidence type="ECO:0000256" key="3">
    <source>
        <dbReference type="ARBA" id="ARBA00022691"/>
    </source>
</evidence>
<sequence>MKFAGVRTFSFVDYPKKISAVVYTAGCNFRCKWCHNWRIAYSKKFELVSEEKILEKLSYLKKRLSAVCITGGEPTIHIDLPAFVYKVKQMGYLIKLDTNGTNPQMIEMLLNQKLLDYVAVDIKASSKNYPKLTGISVNYWQFVSKTIDVLKGSKVEYEFRMTYVPGLSTTEDIKFFENLLSENEKGYITIANSTELFKVKFNEDRYKLNLTKLVLR</sequence>
<dbReference type="NCBIfam" id="TIGR02495">
    <property type="entry name" value="NrdG2"/>
    <property type="match status" value="1"/>
</dbReference>
<dbReference type="PROSITE" id="PS51918">
    <property type="entry name" value="RADICAL_SAM"/>
    <property type="match status" value="1"/>
</dbReference>
<evidence type="ECO:0000256" key="4">
    <source>
        <dbReference type="ARBA" id="ARBA00022723"/>
    </source>
</evidence>
<keyword evidence="4" id="KW-0479">Metal-binding</keyword>
<dbReference type="GO" id="GO:0016829">
    <property type="term" value="F:lyase activity"/>
    <property type="evidence" value="ECO:0007669"/>
    <property type="project" value="UniProtKB-KW"/>
</dbReference>
<comment type="cofactor">
    <cofactor evidence="1">
        <name>[4Fe-4S] cluster</name>
        <dbReference type="ChEBI" id="CHEBI:49883"/>
    </cofactor>
</comment>
<dbReference type="Proteomes" id="UP000242592">
    <property type="component" value="Unassembled WGS sequence"/>
</dbReference>
<evidence type="ECO:0000256" key="1">
    <source>
        <dbReference type="ARBA" id="ARBA00001966"/>
    </source>
</evidence>
<evidence type="ECO:0000259" key="7">
    <source>
        <dbReference type="PROSITE" id="PS51918"/>
    </source>
</evidence>
<keyword evidence="8" id="KW-0670">Pyruvate</keyword>